<evidence type="ECO:0000313" key="2">
    <source>
        <dbReference type="Proteomes" id="UP000316598"/>
    </source>
</evidence>
<sequence length="171" mass="19355">MPAIPKDFRSSFQRLGDPIFSLIEAAPMPSLGEGPDVPAIAQQVRAIQSNELSAPEQTAELVRSAMWLLAGDLDRSHDISQSIETADGSLLHGIMHRREGDFSNAKYWFRRVGDHEVLQSLSQNEGGYDDPFEFVNDCQSALRKNDEQLISRCEQVQWTEWTFVMHHLLTQ</sequence>
<proteinExistence type="predicted"/>
<dbReference type="RefSeq" id="WP_146516343.1">
    <property type="nucleotide sequence ID" value="NZ_SJPI01000002.1"/>
</dbReference>
<reference evidence="1 2" key="1">
    <citation type="submission" date="2019-02" db="EMBL/GenBank/DDBJ databases">
        <title>Deep-cultivation of Planctomycetes and their phenomic and genomic characterization uncovers novel biology.</title>
        <authorList>
            <person name="Wiegand S."/>
            <person name="Jogler M."/>
            <person name="Boedeker C."/>
            <person name="Pinto D."/>
            <person name="Vollmers J."/>
            <person name="Rivas-Marin E."/>
            <person name="Kohn T."/>
            <person name="Peeters S.H."/>
            <person name="Heuer A."/>
            <person name="Rast P."/>
            <person name="Oberbeckmann S."/>
            <person name="Bunk B."/>
            <person name="Jeske O."/>
            <person name="Meyerdierks A."/>
            <person name="Storesund J.E."/>
            <person name="Kallscheuer N."/>
            <person name="Luecker S."/>
            <person name="Lage O.M."/>
            <person name="Pohl T."/>
            <person name="Merkel B.J."/>
            <person name="Hornburger P."/>
            <person name="Mueller R.-W."/>
            <person name="Bruemmer F."/>
            <person name="Labrenz M."/>
            <person name="Spormann A.M."/>
            <person name="Op Den Camp H."/>
            <person name="Overmann J."/>
            <person name="Amann R."/>
            <person name="Jetten M.S.M."/>
            <person name="Mascher T."/>
            <person name="Medema M.H."/>
            <person name="Devos D.P."/>
            <person name="Kaster A.-K."/>
            <person name="Ovreas L."/>
            <person name="Rohde M."/>
            <person name="Galperin M.Y."/>
            <person name="Jogler C."/>
        </authorList>
    </citation>
    <scope>NUCLEOTIDE SEQUENCE [LARGE SCALE GENOMIC DNA]</scope>
    <source>
        <strain evidence="1 2">Pla22</strain>
    </source>
</reference>
<organism evidence="1 2">
    <name type="scientific">Rubripirellula amarantea</name>
    <dbReference type="NCBI Taxonomy" id="2527999"/>
    <lineage>
        <taxon>Bacteria</taxon>
        <taxon>Pseudomonadati</taxon>
        <taxon>Planctomycetota</taxon>
        <taxon>Planctomycetia</taxon>
        <taxon>Pirellulales</taxon>
        <taxon>Pirellulaceae</taxon>
        <taxon>Rubripirellula</taxon>
    </lineage>
</organism>
<dbReference type="AlphaFoldDB" id="A0A5C5WKR2"/>
<dbReference type="OrthoDB" id="370799at2"/>
<dbReference type="EMBL" id="SJPI01000002">
    <property type="protein sequence ID" value="TWT51260.1"/>
    <property type="molecule type" value="Genomic_DNA"/>
</dbReference>
<gene>
    <name evidence="1" type="ORF">Pla22_40370</name>
</gene>
<evidence type="ECO:0000313" key="1">
    <source>
        <dbReference type="EMBL" id="TWT51260.1"/>
    </source>
</evidence>
<dbReference type="Proteomes" id="UP000316598">
    <property type="component" value="Unassembled WGS sequence"/>
</dbReference>
<comment type="caution">
    <text evidence="1">The sequence shown here is derived from an EMBL/GenBank/DDBJ whole genome shotgun (WGS) entry which is preliminary data.</text>
</comment>
<name>A0A5C5WKR2_9BACT</name>
<accession>A0A5C5WKR2</accession>
<keyword evidence="2" id="KW-1185">Reference proteome</keyword>
<protein>
    <submittedName>
        <fullName evidence="1">Uncharacterized protein</fullName>
    </submittedName>
</protein>